<dbReference type="GO" id="GO:0008270">
    <property type="term" value="F:zinc ion binding"/>
    <property type="evidence" value="ECO:0007669"/>
    <property type="project" value="UniProtKB-KW"/>
</dbReference>
<name>A0A0F7HGB1_SERFO</name>
<feature type="domain" description="Zinc finger DksA/TraR C4-type" evidence="5">
    <location>
        <begin position="97"/>
        <end position="131"/>
    </location>
</feature>
<gene>
    <name evidence="9" type="primary">dksA_1</name>
    <name evidence="8" type="ORF">G9399_10745</name>
    <name evidence="9" type="ORF">NCTC13193_03482</name>
    <name evidence="7" type="ORF">RDT67_08990</name>
    <name evidence="10" type="ORF">RFB13_16105</name>
</gene>
<dbReference type="STRING" id="47917.AV650_19070"/>
<evidence type="ECO:0000256" key="4">
    <source>
        <dbReference type="PROSITE-ProRule" id="PRU00510"/>
    </source>
</evidence>
<dbReference type="RefSeq" id="WP_021806760.1">
    <property type="nucleotide sequence ID" value="NZ_CAMFLQ010000017.1"/>
</dbReference>
<keyword evidence="14" id="KW-1185">Reference proteome</keyword>
<dbReference type="EMBL" id="CP133586">
    <property type="protein sequence ID" value="WMT12774.1"/>
    <property type="molecule type" value="Genomic_DNA"/>
</dbReference>
<evidence type="ECO:0000256" key="1">
    <source>
        <dbReference type="ARBA" id="ARBA00022723"/>
    </source>
</evidence>
<evidence type="ECO:0000313" key="7">
    <source>
        <dbReference type="EMBL" id="MDQ9126566.1"/>
    </source>
</evidence>
<evidence type="ECO:0000313" key="10">
    <source>
        <dbReference type="EMBL" id="WMT12774.1"/>
    </source>
</evidence>
<evidence type="ECO:0000313" key="11">
    <source>
        <dbReference type="Proteomes" id="UP000270487"/>
    </source>
</evidence>
<reference evidence="7" key="5">
    <citation type="submission" date="2023-08" db="EMBL/GenBank/DDBJ databases">
        <title>The Comparative Genomic Analysis of Yersiniaceae from Polar Regions.</title>
        <authorList>
            <person name="Goncharov A."/>
            <person name="Aslanov B."/>
            <person name="Kolodzhieva V."/>
            <person name="Azarov D."/>
            <person name="Mochov A."/>
            <person name="Lebedeva E."/>
        </authorList>
    </citation>
    <scope>NUCLEOTIDE SEQUENCE</scope>
    <source>
        <strain evidence="7">Vf</strain>
    </source>
</reference>
<reference evidence="8" key="3">
    <citation type="submission" date="2022-06" db="EMBL/GenBank/DDBJ databases">
        <title>Genome sequences of seven Enterobacteriaceae strains isolated from Canadian wastewater treatment facilities.</title>
        <authorList>
            <person name="Huang H."/>
            <person name="Chmara J.T."/>
            <person name="Duceppe M.-O."/>
        </authorList>
    </citation>
    <scope>NUCLEOTIDE SEQUENCE</scope>
    <source>
        <strain evidence="8">HH13</strain>
    </source>
</reference>
<accession>A0A0F7HGB1</accession>
<dbReference type="Pfam" id="PF01258">
    <property type="entry name" value="zf-dskA_traR"/>
    <property type="match status" value="1"/>
</dbReference>
<dbReference type="Proteomes" id="UP000503464">
    <property type="component" value="Chromosome"/>
</dbReference>
<dbReference type="Proteomes" id="UP000270487">
    <property type="component" value="Chromosome"/>
</dbReference>
<dbReference type="PANTHER" id="PTHR33823:SF2">
    <property type="entry name" value="RNA POLYMERASE-BINDING TRANSCRIPTION FACTOR DKSA"/>
    <property type="match status" value="1"/>
</dbReference>
<dbReference type="KEGG" id="sfg:AV650_19070"/>
<dbReference type="InterPro" id="IPR048489">
    <property type="entry name" value="DksA_N"/>
</dbReference>
<dbReference type="PANTHER" id="PTHR33823">
    <property type="entry name" value="RNA POLYMERASE-BINDING TRANSCRIPTION FACTOR DKSA-RELATED"/>
    <property type="match status" value="1"/>
</dbReference>
<dbReference type="SUPFAM" id="SSF109635">
    <property type="entry name" value="DnaK suppressor protein DksA, alpha-hairpin domain"/>
    <property type="match status" value="1"/>
</dbReference>
<evidence type="ECO:0000259" key="6">
    <source>
        <dbReference type="Pfam" id="PF21157"/>
    </source>
</evidence>
<keyword evidence="1" id="KW-0479">Metal-binding</keyword>
<feature type="zinc finger region" description="dksA C4-type" evidence="4">
    <location>
        <begin position="102"/>
        <end position="126"/>
    </location>
</feature>
<dbReference type="InterPro" id="IPR037187">
    <property type="entry name" value="DnaK_N"/>
</dbReference>
<evidence type="ECO:0000313" key="9">
    <source>
        <dbReference type="EMBL" id="VEI71849.1"/>
    </source>
</evidence>
<keyword evidence="3" id="KW-0862">Zinc</keyword>
<sequence length="145" mass="16811">MTVMTLLSEQQLLAMPESDYMNTEQRAFFRQRLLDEQQKLWQHIDVLKRDIDSGDISGDEADKAAREEDLRLLFRQLDRETRLLPKMAAALQRLETGDFGYCLETGEPIGLPRLLLRPTAELSIEAKTAQEMREPHMRKSKSTSF</sequence>
<dbReference type="Pfam" id="PF21157">
    <property type="entry name" value="DksA_N"/>
    <property type="match status" value="1"/>
</dbReference>
<dbReference type="EMBL" id="CP054160">
    <property type="protein sequence ID" value="QKJ58754.1"/>
    <property type="molecule type" value="Genomic_DNA"/>
</dbReference>
<dbReference type="PROSITE" id="PS51128">
    <property type="entry name" value="ZF_DKSA_2"/>
    <property type="match status" value="1"/>
</dbReference>
<dbReference type="Gene3D" id="1.20.120.910">
    <property type="entry name" value="DksA, coiled-coil domain"/>
    <property type="match status" value="1"/>
</dbReference>
<evidence type="ECO:0000313" key="8">
    <source>
        <dbReference type="EMBL" id="QKJ58754.1"/>
    </source>
</evidence>
<dbReference type="Proteomes" id="UP001235341">
    <property type="component" value="Chromosome"/>
</dbReference>
<evidence type="ECO:0000256" key="2">
    <source>
        <dbReference type="ARBA" id="ARBA00022771"/>
    </source>
</evidence>
<dbReference type="GeneID" id="30323117"/>
<dbReference type="SUPFAM" id="SSF57716">
    <property type="entry name" value="Glucocorticoid receptor-like (DNA-binding domain)"/>
    <property type="match status" value="1"/>
</dbReference>
<dbReference type="OrthoDB" id="9803742at2"/>
<reference evidence="9 11" key="1">
    <citation type="submission" date="2018-12" db="EMBL/GenBank/DDBJ databases">
        <authorList>
            <consortium name="Pathogen Informatics"/>
        </authorList>
    </citation>
    <scope>NUCLEOTIDE SEQUENCE [LARGE SCALE GENOMIC DNA]</scope>
    <source>
        <strain evidence="9 11">NCTC13193</strain>
    </source>
</reference>
<evidence type="ECO:0000259" key="5">
    <source>
        <dbReference type="Pfam" id="PF01258"/>
    </source>
</evidence>
<evidence type="ECO:0000313" key="14">
    <source>
        <dbReference type="Proteomes" id="UP001235341"/>
    </source>
</evidence>
<dbReference type="Proteomes" id="UP001224622">
    <property type="component" value="Unassembled WGS sequence"/>
</dbReference>
<reference evidence="12" key="2">
    <citation type="submission" date="2020-03" db="EMBL/GenBank/DDBJ databases">
        <title>Genome sequences of seven Enterobacteriaceae strains isolated from Canadian wastewater treatment facilities.</title>
        <authorList>
            <person name="Huang H."/>
            <person name="Chmara J.T."/>
            <person name="Duceppe M.-O."/>
        </authorList>
    </citation>
    <scope>NUCLEOTIDE SEQUENCE [LARGE SCALE GENOMIC DNA]</scope>
    <source>
        <strain evidence="12">Biosolid 3</strain>
    </source>
</reference>
<feature type="domain" description="DnaK suppressor protein DksA N-terminal" evidence="6">
    <location>
        <begin position="25"/>
        <end position="94"/>
    </location>
</feature>
<evidence type="ECO:0000313" key="12">
    <source>
        <dbReference type="Proteomes" id="UP000503464"/>
    </source>
</evidence>
<reference evidence="10 14" key="4">
    <citation type="submission" date="2023-08" db="EMBL/GenBank/DDBJ databases">
        <title>Complete Genome and Methylome dissection of Serratia fonticola NEB369.</title>
        <authorList>
            <person name="Fomenkov A."/>
            <person name="Roberts R.D."/>
        </authorList>
    </citation>
    <scope>NUCLEOTIDE SEQUENCE [LARGE SCALE GENOMIC DNA]</scope>
    <source>
        <strain evidence="10 14">NEB369</strain>
    </source>
</reference>
<protein>
    <submittedName>
        <fullName evidence="9">DnaK suppressor protein</fullName>
    </submittedName>
    <submittedName>
        <fullName evidence="7">TraR/DksA C4-type zinc finger protein</fullName>
    </submittedName>
</protein>
<dbReference type="EMBL" id="LR134492">
    <property type="protein sequence ID" value="VEI71849.1"/>
    <property type="molecule type" value="Genomic_DNA"/>
</dbReference>
<dbReference type="EMBL" id="JAVIGA010000007">
    <property type="protein sequence ID" value="MDQ9126566.1"/>
    <property type="molecule type" value="Genomic_DNA"/>
</dbReference>
<dbReference type="KEGG" id="sfw:WN53_23340"/>
<organism evidence="7 13">
    <name type="scientific">Serratia fonticola</name>
    <dbReference type="NCBI Taxonomy" id="47917"/>
    <lineage>
        <taxon>Bacteria</taxon>
        <taxon>Pseudomonadati</taxon>
        <taxon>Pseudomonadota</taxon>
        <taxon>Gammaproteobacteria</taxon>
        <taxon>Enterobacterales</taxon>
        <taxon>Yersiniaceae</taxon>
        <taxon>Serratia</taxon>
    </lineage>
</organism>
<dbReference type="AlphaFoldDB" id="A0A0F7HGB1"/>
<evidence type="ECO:0000313" key="13">
    <source>
        <dbReference type="Proteomes" id="UP001224622"/>
    </source>
</evidence>
<proteinExistence type="predicted"/>
<keyword evidence="2" id="KW-0863">Zinc-finger</keyword>
<evidence type="ECO:0000256" key="3">
    <source>
        <dbReference type="ARBA" id="ARBA00022833"/>
    </source>
</evidence>
<dbReference type="InterPro" id="IPR000962">
    <property type="entry name" value="Znf_DskA_TraR"/>
</dbReference>